<accession>A0A4Z0BPB7</accession>
<keyword evidence="4" id="KW-1185">Reference proteome</keyword>
<sequence>MTQQASAQRQAPTAPTVPANKTTPRAIYAQLSVPVHKAKLLRQAGGRRRRGAAAARLPDYYRPLAEPRARGAAVPRGRASRTGDPVVICLDELEVLSGLVRTDPGVAWPWLQAEFHRRTSTIERACLAAGPLEDLLIIHGPLYIGRIESLVREEVEFAGMLHAIWRSGICQDVWTRLQRLLAH</sequence>
<reference evidence="3 4" key="1">
    <citation type="submission" date="2019-03" db="EMBL/GenBank/DDBJ databases">
        <title>Ramlibacter sp. 18x22-1, whole genome shotgun sequence.</title>
        <authorList>
            <person name="Zhang X."/>
            <person name="Feng G."/>
            <person name="Zhu H."/>
        </authorList>
    </citation>
    <scope>NUCLEOTIDE SEQUENCE [LARGE SCALE GENOMIC DNA]</scope>
    <source>
        <strain evidence="3 4">18x22-1</strain>
    </source>
</reference>
<dbReference type="RefSeq" id="WP_135250460.1">
    <property type="nucleotide sequence ID" value="NZ_SMLK01000004.1"/>
</dbReference>
<dbReference type="AlphaFoldDB" id="A0A4Z0BPB7"/>
<dbReference type="InterPro" id="IPR049221">
    <property type="entry name" value="DUF6869"/>
</dbReference>
<proteinExistence type="predicted"/>
<gene>
    <name evidence="3" type="ORF">EZ216_14335</name>
</gene>
<evidence type="ECO:0000259" key="2">
    <source>
        <dbReference type="Pfam" id="PF21746"/>
    </source>
</evidence>
<protein>
    <recommendedName>
        <fullName evidence="2">DUF6869 domain-containing protein</fullName>
    </recommendedName>
</protein>
<evidence type="ECO:0000313" key="4">
    <source>
        <dbReference type="Proteomes" id="UP000297839"/>
    </source>
</evidence>
<evidence type="ECO:0000313" key="3">
    <source>
        <dbReference type="EMBL" id="TFZ00274.1"/>
    </source>
</evidence>
<dbReference type="Proteomes" id="UP000297839">
    <property type="component" value="Unassembled WGS sequence"/>
</dbReference>
<feature type="domain" description="DUF6869" evidence="2">
    <location>
        <begin position="98"/>
        <end position="180"/>
    </location>
</feature>
<dbReference type="OrthoDB" id="9154182at2"/>
<evidence type="ECO:0000256" key="1">
    <source>
        <dbReference type="SAM" id="MobiDB-lite"/>
    </source>
</evidence>
<organism evidence="3 4">
    <name type="scientific">Ramlibacter humi</name>
    <dbReference type="NCBI Taxonomy" id="2530451"/>
    <lineage>
        <taxon>Bacteria</taxon>
        <taxon>Pseudomonadati</taxon>
        <taxon>Pseudomonadota</taxon>
        <taxon>Betaproteobacteria</taxon>
        <taxon>Burkholderiales</taxon>
        <taxon>Comamonadaceae</taxon>
        <taxon>Ramlibacter</taxon>
    </lineage>
</organism>
<name>A0A4Z0BPB7_9BURK</name>
<dbReference type="Pfam" id="PF21746">
    <property type="entry name" value="DUF6869"/>
    <property type="match status" value="1"/>
</dbReference>
<feature type="region of interest" description="Disordered" evidence="1">
    <location>
        <begin position="1"/>
        <end position="23"/>
    </location>
</feature>
<comment type="caution">
    <text evidence="3">The sequence shown here is derived from an EMBL/GenBank/DDBJ whole genome shotgun (WGS) entry which is preliminary data.</text>
</comment>
<dbReference type="EMBL" id="SMLK01000004">
    <property type="protein sequence ID" value="TFZ00274.1"/>
    <property type="molecule type" value="Genomic_DNA"/>
</dbReference>